<name>A0A5N5TI46_9CRUS</name>
<comment type="caution">
    <text evidence="10">The sequence shown here is derived from an EMBL/GenBank/DDBJ whole genome shotgun (WGS) entry which is preliminary data.</text>
</comment>
<comment type="similarity">
    <text evidence="3 9">Belongs to the trans-sulfuration enzymes family.</text>
</comment>
<dbReference type="UniPathway" id="UPA00136">
    <property type="reaction ID" value="UER00202"/>
</dbReference>
<evidence type="ECO:0000256" key="5">
    <source>
        <dbReference type="ARBA" id="ARBA00022898"/>
    </source>
</evidence>
<evidence type="ECO:0000313" key="11">
    <source>
        <dbReference type="Proteomes" id="UP000326759"/>
    </source>
</evidence>
<dbReference type="PANTHER" id="PTHR11808:SF15">
    <property type="entry name" value="CYSTATHIONINE GAMMA-LYASE"/>
    <property type="match status" value="1"/>
</dbReference>
<dbReference type="GO" id="GO:0019346">
    <property type="term" value="P:transsulfuration"/>
    <property type="evidence" value="ECO:0007669"/>
    <property type="project" value="InterPro"/>
</dbReference>
<accession>A0A5N5TI46</accession>
<evidence type="ECO:0000256" key="3">
    <source>
        <dbReference type="ARBA" id="ARBA00009077"/>
    </source>
</evidence>
<keyword evidence="6" id="KW-0198">Cysteine biosynthesis</keyword>
<dbReference type="OrthoDB" id="3512640at2759"/>
<dbReference type="Proteomes" id="UP000326759">
    <property type="component" value="Unassembled WGS sequence"/>
</dbReference>
<protein>
    <recommendedName>
        <fullName evidence="4">cystathionine gamma-lyase</fullName>
        <ecNumber evidence="4">4.4.1.1</ecNumber>
    </recommendedName>
    <alternativeName>
        <fullName evidence="7">Gamma-cystathionase</fullName>
    </alternativeName>
</protein>
<evidence type="ECO:0000313" key="10">
    <source>
        <dbReference type="EMBL" id="KAB7504865.1"/>
    </source>
</evidence>
<dbReference type="GO" id="GO:0005737">
    <property type="term" value="C:cytoplasm"/>
    <property type="evidence" value="ECO:0007669"/>
    <property type="project" value="TreeGrafter"/>
</dbReference>
<dbReference type="GO" id="GO:0019343">
    <property type="term" value="P:cysteine biosynthetic process via cystathionine"/>
    <property type="evidence" value="ECO:0007669"/>
    <property type="project" value="TreeGrafter"/>
</dbReference>
<keyword evidence="11" id="KW-1185">Reference proteome</keyword>
<dbReference type="AlphaFoldDB" id="A0A5N5TI46"/>
<dbReference type="InterPro" id="IPR015422">
    <property type="entry name" value="PyrdxlP-dep_Trfase_small"/>
</dbReference>
<dbReference type="SUPFAM" id="SSF53383">
    <property type="entry name" value="PLP-dependent transferases"/>
    <property type="match status" value="1"/>
</dbReference>
<proteinExistence type="inferred from homology"/>
<dbReference type="EMBL" id="SEYY01002171">
    <property type="protein sequence ID" value="KAB7504865.1"/>
    <property type="molecule type" value="Genomic_DNA"/>
</dbReference>
<gene>
    <name evidence="10" type="primary">met-7</name>
    <name evidence="10" type="ORF">Anas_08139</name>
</gene>
<evidence type="ECO:0000256" key="2">
    <source>
        <dbReference type="ARBA" id="ARBA00005038"/>
    </source>
</evidence>
<keyword evidence="6" id="KW-0028">Amino-acid biosynthesis</keyword>
<feature type="modified residue" description="N6-(pyridoxal phosphate)lysine" evidence="8">
    <location>
        <position position="166"/>
    </location>
</feature>
<comment type="cofactor">
    <cofactor evidence="1 9">
        <name>pyridoxal 5'-phosphate</name>
        <dbReference type="ChEBI" id="CHEBI:597326"/>
    </cofactor>
</comment>
<dbReference type="FunFam" id="3.90.1150.10:FF:000008">
    <property type="entry name" value="Cystathionine gamma-synthase"/>
    <property type="match status" value="1"/>
</dbReference>
<dbReference type="CDD" id="cd00614">
    <property type="entry name" value="CGS_like"/>
    <property type="match status" value="1"/>
</dbReference>
<sequence>MSSSDFLENDPSFSTKAIHVGQEPEQWNSLAVVPPISMSTTFKQDAPAEHRGFEYGRSGNPTRLCLEKCLASLEHAKYGVLFGLTIDFVDATDLENVRKAVKENTKMIWIETPTNPTLKVVDIRGVSEIAKSLPDCFTVVDNTFLSSYFQRPLTLGADIVVHSCTKYLNGHTDVIMGAACTNSDIYEEKLRFLQNAVGTVPSPFDCYLVNRSLKTLALRMKKHMENGLAVAKFLENHPYVEKVLHPGLPSHPQHELAKKQSYGHSGMITFYIKGNNLEVARNFFKHIKMFTLAESLGGFDSLAELPSLMTHASVSPEERARLNITDGLIRLSCGLEDSEDLINDVDQALKAAFVNFLRDEDRRIQIQVIVNIRIIRYDLTSFITFIHKNLKF</sequence>
<dbReference type="InterPro" id="IPR000277">
    <property type="entry name" value="Cys/Met-Metab_PyrdxlP-dep_enz"/>
</dbReference>
<dbReference type="GO" id="GO:0004123">
    <property type="term" value="F:cystathionine gamma-lyase activity"/>
    <property type="evidence" value="ECO:0007669"/>
    <property type="project" value="TreeGrafter"/>
</dbReference>
<evidence type="ECO:0000256" key="4">
    <source>
        <dbReference type="ARBA" id="ARBA00012085"/>
    </source>
</evidence>
<evidence type="ECO:0000256" key="8">
    <source>
        <dbReference type="PIRSR" id="PIRSR001434-2"/>
    </source>
</evidence>
<dbReference type="InterPro" id="IPR015424">
    <property type="entry name" value="PyrdxlP-dep_Trfase"/>
</dbReference>
<dbReference type="PANTHER" id="PTHR11808">
    <property type="entry name" value="TRANS-SULFURATION ENZYME FAMILY MEMBER"/>
    <property type="match status" value="1"/>
</dbReference>
<organism evidence="10 11">
    <name type="scientific">Armadillidium nasatum</name>
    <dbReference type="NCBI Taxonomy" id="96803"/>
    <lineage>
        <taxon>Eukaryota</taxon>
        <taxon>Metazoa</taxon>
        <taxon>Ecdysozoa</taxon>
        <taxon>Arthropoda</taxon>
        <taxon>Crustacea</taxon>
        <taxon>Multicrustacea</taxon>
        <taxon>Malacostraca</taxon>
        <taxon>Eumalacostraca</taxon>
        <taxon>Peracarida</taxon>
        <taxon>Isopoda</taxon>
        <taxon>Oniscidea</taxon>
        <taxon>Crinocheta</taxon>
        <taxon>Armadillidiidae</taxon>
        <taxon>Armadillidium</taxon>
    </lineage>
</organism>
<dbReference type="Pfam" id="PF01053">
    <property type="entry name" value="Cys_Met_Meta_PP"/>
    <property type="match status" value="1"/>
</dbReference>
<evidence type="ECO:0000256" key="7">
    <source>
        <dbReference type="ARBA" id="ARBA00029853"/>
    </source>
</evidence>
<dbReference type="Gene3D" id="3.40.640.10">
    <property type="entry name" value="Type I PLP-dependent aspartate aminotransferase-like (Major domain)"/>
    <property type="match status" value="2"/>
</dbReference>
<reference evidence="10 11" key="1">
    <citation type="journal article" date="2019" name="PLoS Biol.">
        <title>Sex chromosomes control vertical transmission of feminizing Wolbachia symbionts in an isopod.</title>
        <authorList>
            <person name="Becking T."/>
            <person name="Chebbi M.A."/>
            <person name="Giraud I."/>
            <person name="Moumen B."/>
            <person name="Laverre T."/>
            <person name="Caubet Y."/>
            <person name="Peccoud J."/>
            <person name="Gilbert C."/>
            <person name="Cordaux R."/>
        </authorList>
    </citation>
    <scope>NUCLEOTIDE SEQUENCE [LARGE SCALE GENOMIC DNA]</scope>
    <source>
        <strain evidence="10">ANa2</strain>
        <tissue evidence="10">Whole body excluding digestive tract and cuticle</tissue>
    </source>
</reference>
<evidence type="ECO:0000256" key="1">
    <source>
        <dbReference type="ARBA" id="ARBA00001933"/>
    </source>
</evidence>
<dbReference type="GO" id="GO:0030170">
    <property type="term" value="F:pyridoxal phosphate binding"/>
    <property type="evidence" value="ECO:0007669"/>
    <property type="project" value="InterPro"/>
</dbReference>
<keyword evidence="5 8" id="KW-0663">Pyridoxal phosphate</keyword>
<dbReference type="InterPro" id="IPR015421">
    <property type="entry name" value="PyrdxlP-dep_Trfase_major"/>
</dbReference>
<evidence type="ECO:0000256" key="6">
    <source>
        <dbReference type="ARBA" id="ARBA00023192"/>
    </source>
</evidence>
<dbReference type="EC" id="4.4.1.1" evidence="4"/>
<dbReference type="Gene3D" id="3.90.1150.10">
    <property type="entry name" value="Aspartate Aminotransferase, domain 1"/>
    <property type="match status" value="1"/>
</dbReference>
<dbReference type="PIRSF" id="PIRSF001434">
    <property type="entry name" value="CGS"/>
    <property type="match status" value="1"/>
</dbReference>
<evidence type="ECO:0000256" key="9">
    <source>
        <dbReference type="RuleBase" id="RU362118"/>
    </source>
</evidence>
<comment type="pathway">
    <text evidence="2">Amino-acid biosynthesis; L-cysteine biosynthesis; L-cysteine from L-homocysteine and L-serine: step 2/2.</text>
</comment>